<evidence type="ECO:0000256" key="1">
    <source>
        <dbReference type="ARBA" id="ARBA00022741"/>
    </source>
</evidence>
<dbReference type="GO" id="GO:0005834">
    <property type="term" value="C:heterotrimeric G-protein complex"/>
    <property type="evidence" value="ECO:0007669"/>
    <property type="project" value="TreeGrafter"/>
</dbReference>
<keyword evidence="2 4" id="KW-0342">GTP-binding</keyword>
<evidence type="ECO:0000256" key="2">
    <source>
        <dbReference type="ARBA" id="ARBA00023134"/>
    </source>
</evidence>
<dbReference type="Pfam" id="PF00503">
    <property type="entry name" value="G-alpha"/>
    <property type="match status" value="1"/>
</dbReference>
<dbReference type="GO" id="GO:0005525">
    <property type="term" value="F:GTP binding"/>
    <property type="evidence" value="ECO:0007669"/>
    <property type="project" value="UniProtKB-KW"/>
</dbReference>
<evidence type="ECO:0000313" key="7">
    <source>
        <dbReference type="Proteomes" id="UP001219525"/>
    </source>
</evidence>
<dbReference type="EMBL" id="JARJCW010000131">
    <property type="protein sequence ID" value="KAJ7191544.1"/>
    <property type="molecule type" value="Genomic_DNA"/>
</dbReference>
<reference evidence="6" key="1">
    <citation type="submission" date="2023-03" db="EMBL/GenBank/DDBJ databases">
        <title>Massive genome expansion in bonnet fungi (Mycena s.s.) driven by repeated elements and novel gene families across ecological guilds.</title>
        <authorList>
            <consortium name="Lawrence Berkeley National Laboratory"/>
            <person name="Harder C.B."/>
            <person name="Miyauchi S."/>
            <person name="Viragh M."/>
            <person name="Kuo A."/>
            <person name="Thoen E."/>
            <person name="Andreopoulos B."/>
            <person name="Lu D."/>
            <person name="Skrede I."/>
            <person name="Drula E."/>
            <person name="Henrissat B."/>
            <person name="Morin E."/>
            <person name="Kohler A."/>
            <person name="Barry K."/>
            <person name="LaButti K."/>
            <person name="Morin E."/>
            <person name="Salamov A."/>
            <person name="Lipzen A."/>
            <person name="Mereny Z."/>
            <person name="Hegedus B."/>
            <person name="Baldrian P."/>
            <person name="Stursova M."/>
            <person name="Weitz H."/>
            <person name="Taylor A."/>
            <person name="Grigoriev I.V."/>
            <person name="Nagy L.G."/>
            <person name="Martin F."/>
            <person name="Kauserud H."/>
        </authorList>
    </citation>
    <scope>NUCLEOTIDE SEQUENCE</scope>
    <source>
        <strain evidence="6">9144</strain>
    </source>
</reference>
<evidence type="ECO:0000256" key="4">
    <source>
        <dbReference type="PIRSR" id="PIRSR601019-1"/>
    </source>
</evidence>
<dbReference type="GO" id="GO:0007188">
    <property type="term" value="P:adenylate cyclase-modulating G protein-coupled receptor signaling pathway"/>
    <property type="evidence" value="ECO:0007669"/>
    <property type="project" value="TreeGrafter"/>
</dbReference>
<dbReference type="AlphaFoldDB" id="A0AAD6UQJ5"/>
<evidence type="ECO:0000256" key="3">
    <source>
        <dbReference type="ARBA" id="ARBA00023224"/>
    </source>
</evidence>
<keyword evidence="3" id="KW-0807">Transducer</keyword>
<sequence length="372" mass="42467">MLNRIWTSLRPSPNETKKEKAARLQAALEATRISQRIDAELAEERKKRWMDSERKRRLINVLLLGGSHFRLALTPKDIENERLMWKTVIQLNLISSIKKLLTVLQEEWEAHECDSVESEHGTPLTSEHRRLALSLSPLLAFETNISQNQPRRMPSVTPEPQSLIDETSNDPSQVAQVLAGCKNEIIALWDDTVVRGVLESHGVYLKDDSGFFMDDTLRIAALDYVPSDRDIMRARMGTLGVEEHQFVTESLVIALTYQGQFSCHFSTKVRIWFVPFWSGSLMVVSVRAVLFLAPLTFWQNLDDDSKVNRLQDSLELWRELVGNKLLAKTIFILLFNKKDLLQAHIAAGVMLKKYVPSFRDRPNDVASVTKCA</sequence>
<protein>
    <submittedName>
        <fullName evidence="6">G-protein alpha subunit</fullName>
    </submittedName>
</protein>
<keyword evidence="7" id="KW-1185">Reference proteome</keyword>
<proteinExistence type="predicted"/>
<dbReference type="SUPFAM" id="SSF47895">
    <property type="entry name" value="Transducin (alpha subunit), insertion domain"/>
    <property type="match status" value="1"/>
</dbReference>
<dbReference type="GO" id="GO:0031683">
    <property type="term" value="F:G-protein beta/gamma-subunit complex binding"/>
    <property type="evidence" value="ECO:0007669"/>
    <property type="project" value="InterPro"/>
</dbReference>
<dbReference type="PANTHER" id="PTHR10218">
    <property type="entry name" value="GTP-BINDING PROTEIN ALPHA SUBUNIT"/>
    <property type="match status" value="1"/>
</dbReference>
<feature type="binding site" evidence="4">
    <location>
        <begin position="336"/>
        <end position="339"/>
    </location>
    <ligand>
        <name>GTP</name>
        <dbReference type="ChEBI" id="CHEBI:37565"/>
    </ligand>
</feature>
<keyword evidence="5" id="KW-0479">Metal-binding</keyword>
<evidence type="ECO:0000256" key="5">
    <source>
        <dbReference type="PIRSR" id="PIRSR601019-2"/>
    </source>
</evidence>
<dbReference type="SUPFAM" id="SSF52540">
    <property type="entry name" value="P-loop containing nucleoside triphosphate hydrolases"/>
    <property type="match status" value="1"/>
</dbReference>
<comment type="caution">
    <text evidence="6">The sequence shown here is derived from an EMBL/GenBank/DDBJ whole genome shotgun (WGS) entry which is preliminary data.</text>
</comment>
<dbReference type="SMART" id="SM00275">
    <property type="entry name" value="G_alpha"/>
    <property type="match status" value="1"/>
</dbReference>
<dbReference type="GO" id="GO:0001664">
    <property type="term" value="F:G protein-coupled receptor binding"/>
    <property type="evidence" value="ECO:0007669"/>
    <property type="project" value="TreeGrafter"/>
</dbReference>
<keyword evidence="1 4" id="KW-0547">Nucleotide-binding</keyword>
<dbReference type="PANTHER" id="PTHR10218:SF360">
    <property type="entry name" value="GUANINE NUCLEOTIDE-BINDING PROTEIN SUBUNIT ALPHA HOMOLOG"/>
    <property type="match status" value="1"/>
</dbReference>
<dbReference type="GO" id="GO:0005737">
    <property type="term" value="C:cytoplasm"/>
    <property type="evidence" value="ECO:0007669"/>
    <property type="project" value="TreeGrafter"/>
</dbReference>
<dbReference type="InterPro" id="IPR011025">
    <property type="entry name" value="GproteinA_insert"/>
</dbReference>
<gene>
    <name evidence="6" type="ORF">GGX14DRAFT_380993</name>
</gene>
<organism evidence="6 7">
    <name type="scientific">Mycena pura</name>
    <dbReference type="NCBI Taxonomy" id="153505"/>
    <lineage>
        <taxon>Eukaryota</taxon>
        <taxon>Fungi</taxon>
        <taxon>Dikarya</taxon>
        <taxon>Basidiomycota</taxon>
        <taxon>Agaricomycotina</taxon>
        <taxon>Agaricomycetes</taxon>
        <taxon>Agaricomycetidae</taxon>
        <taxon>Agaricales</taxon>
        <taxon>Marasmiineae</taxon>
        <taxon>Mycenaceae</taxon>
        <taxon>Mycena</taxon>
    </lineage>
</organism>
<dbReference type="InterPro" id="IPR027417">
    <property type="entry name" value="P-loop_NTPase"/>
</dbReference>
<keyword evidence="5" id="KW-0460">Magnesium</keyword>
<dbReference type="GO" id="GO:0046872">
    <property type="term" value="F:metal ion binding"/>
    <property type="evidence" value="ECO:0007669"/>
    <property type="project" value="UniProtKB-KW"/>
</dbReference>
<accession>A0AAD6UQJ5</accession>
<evidence type="ECO:0000313" key="6">
    <source>
        <dbReference type="EMBL" id="KAJ7191544.1"/>
    </source>
</evidence>
<dbReference type="PROSITE" id="PS51882">
    <property type="entry name" value="G_ALPHA"/>
    <property type="match status" value="1"/>
</dbReference>
<feature type="binding site" evidence="5">
    <location>
        <position position="238"/>
    </location>
    <ligand>
        <name>Mg(2+)</name>
        <dbReference type="ChEBI" id="CHEBI:18420"/>
    </ligand>
</feature>
<dbReference type="PRINTS" id="PR00318">
    <property type="entry name" value="GPROTEINA"/>
</dbReference>
<dbReference type="Gene3D" id="3.40.50.300">
    <property type="entry name" value="P-loop containing nucleotide triphosphate hydrolases"/>
    <property type="match status" value="1"/>
</dbReference>
<dbReference type="Gene3D" id="1.10.400.10">
    <property type="entry name" value="GI Alpha 1, domain 2-like"/>
    <property type="match status" value="1"/>
</dbReference>
<dbReference type="GO" id="GO:0003924">
    <property type="term" value="F:GTPase activity"/>
    <property type="evidence" value="ECO:0007669"/>
    <property type="project" value="InterPro"/>
</dbReference>
<name>A0AAD6UQJ5_9AGAR</name>
<dbReference type="Proteomes" id="UP001219525">
    <property type="component" value="Unassembled WGS sequence"/>
</dbReference>
<dbReference type="InterPro" id="IPR001019">
    <property type="entry name" value="Gprotein_alpha_su"/>
</dbReference>